<keyword evidence="5" id="KW-0547">Nucleotide-binding</keyword>
<evidence type="ECO:0000256" key="8">
    <source>
        <dbReference type="ARBA" id="ARBA00023136"/>
    </source>
</evidence>
<keyword evidence="3" id="KW-1003">Cell membrane</keyword>
<protein>
    <submittedName>
        <fullName evidence="12">ABC transporter ATP-binding protein</fullName>
    </submittedName>
</protein>
<feature type="domain" description="ABC transmembrane type-1" evidence="11">
    <location>
        <begin position="35"/>
        <end position="317"/>
    </location>
</feature>
<dbReference type="Pfam" id="PF00005">
    <property type="entry name" value="ABC_tran"/>
    <property type="match status" value="1"/>
</dbReference>
<evidence type="ECO:0000256" key="9">
    <source>
        <dbReference type="SAM" id="Phobius"/>
    </source>
</evidence>
<dbReference type="Proteomes" id="UP000525652">
    <property type="component" value="Unassembled WGS sequence"/>
</dbReference>
<dbReference type="InterPro" id="IPR003593">
    <property type="entry name" value="AAA+_ATPase"/>
</dbReference>
<dbReference type="PROSITE" id="PS00211">
    <property type="entry name" value="ABC_TRANSPORTER_1"/>
    <property type="match status" value="1"/>
</dbReference>
<keyword evidence="7 9" id="KW-1133">Transmembrane helix</keyword>
<evidence type="ECO:0000313" key="12">
    <source>
        <dbReference type="EMBL" id="MBC2603730.1"/>
    </source>
</evidence>
<dbReference type="SUPFAM" id="SSF90123">
    <property type="entry name" value="ABC transporter transmembrane region"/>
    <property type="match status" value="1"/>
</dbReference>
<dbReference type="GO" id="GO:0005886">
    <property type="term" value="C:plasma membrane"/>
    <property type="evidence" value="ECO:0007669"/>
    <property type="project" value="UniProtKB-SubCell"/>
</dbReference>
<evidence type="ECO:0000256" key="1">
    <source>
        <dbReference type="ARBA" id="ARBA00004651"/>
    </source>
</evidence>
<dbReference type="InterPro" id="IPR039421">
    <property type="entry name" value="Type_1_exporter"/>
</dbReference>
<evidence type="ECO:0000256" key="5">
    <source>
        <dbReference type="ARBA" id="ARBA00022741"/>
    </source>
</evidence>
<keyword evidence="8 9" id="KW-0472">Membrane</keyword>
<dbReference type="Pfam" id="PF00664">
    <property type="entry name" value="ABC_membrane"/>
    <property type="match status" value="1"/>
</dbReference>
<dbReference type="InterPro" id="IPR011527">
    <property type="entry name" value="ABC1_TM_dom"/>
</dbReference>
<dbReference type="InterPro" id="IPR036640">
    <property type="entry name" value="ABC1_TM_sf"/>
</dbReference>
<accession>A0A7X1B167</accession>
<dbReference type="PANTHER" id="PTHR24221">
    <property type="entry name" value="ATP-BINDING CASSETTE SUB-FAMILY B"/>
    <property type="match status" value="1"/>
</dbReference>
<dbReference type="Gene3D" id="1.20.1560.10">
    <property type="entry name" value="ABC transporter type 1, transmembrane domain"/>
    <property type="match status" value="1"/>
</dbReference>
<dbReference type="AlphaFoldDB" id="A0A7X1B167"/>
<dbReference type="FunFam" id="3.40.50.300:FF:000221">
    <property type="entry name" value="Multidrug ABC transporter ATP-binding protein"/>
    <property type="match status" value="1"/>
</dbReference>
<feature type="transmembrane region" description="Helical" evidence="9">
    <location>
        <begin position="72"/>
        <end position="93"/>
    </location>
</feature>
<sequence length="588" mass="66174">MPIITKELEREYKSVEPFRTYLRLLGIPVWEHLRLLMLFLIKQAPILVFPLVIAESIRIADSDMSEPWEYLIFFYGAYLVLLFSNVPFHMWFIRGSSRATRNMELRLRAALVRRLQQLSMHFHSERETGRLQSKVLRDVDEIVRFSEVYFNASMGAILSIVFAVTYTLIQEPLVALGYLIATPLAVGLIRIFRDAMRKRNDALRHEFEGMSQRVSEMIDMVPVTRAHGVEQQETENVQRQLEHVRERGQRVDSINAIFGANAFVVFMFAVLLITMGVTWMVIQGHASLDKIALYSALFQMVVGSVQQLLNLMPQFSKSMASVRSIGEILECPDLEENEGKTSVTSVGGCVDFRNVNFHYHGQDRPAVSNFSLSVKPGTCVAFVGESGSGKSTLMQLAIGFLRPQSGQILLDGLPMESIDMRSWRRHIAMVPQQTILFSGTIRDNVGYGLDPFTDEDIWNALDVANLRGVINDLPQKLDTPVGENGLKLSGGQRQRLAIARAVIRNPQVIILDEATSALDVISEREVQSAIENLIRGRTTFIVAHRLSTIRNANLVVVMKEGEAIEVGPPEELTLRNGAFKELQTNSAL</sequence>
<dbReference type="PROSITE" id="PS50893">
    <property type="entry name" value="ABC_TRANSPORTER_2"/>
    <property type="match status" value="1"/>
</dbReference>
<evidence type="ECO:0000256" key="4">
    <source>
        <dbReference type="ARBA" id="ARBA00022692"/>
    </source>
</evidence>
<dbReference type="SUPFAM" id="SSF52540">
    <property type="entry name" value="P-loop containing nucleoside triphosphate hydrolases"/>
    <property type="match status" value="1"/>
</dbReference>
<dbReference type="PANTHER" id="PTHR24221:SF654">
    <property type="entry name" value="ATP-BINDING CASSETTE SUB-FAMILY B MEMBER 6"/>
    <property type="match status" value="1"/>
</dbReference>
<dbReference type="InterPro" id="IPR027417">
    <property type="entry name" value="P-loop_NTPase"/>
</dbReference>
<evidence type="ECO:0000259" key="10">
    <source>
        <dbReference type="PROSITE" id="PS50893"/>
    </source>
</evidence>
<proteinExistence type="predicted"/>
<dbReference type="GO" id="GO:0034040">
    <property type="term" value="F:ATPase-coupled lipid transmembrane transporter activity"/>
    <property type="evidence" value="ECO:0007669"/>
    <property type="project" value="TreeGrafter"/>
</dbReference>
<organism evidence="12 13">
    <name type="scientific">Puniceicoccus vermicola</name>
    <dbReference type="NCBI Taxonomy" id="388746"/>
    <lineage>
        <taxon>Bacteria</taxon>
        <taxon>Pseudomonadati</taxon>
        <taxon>Verrucomicrobiota</taxon>
        <taxon>Opitutia</taxon>
        <taxon>Puniceicoccales</taxon>
        <taxon>Puniceicoccaceae</taxon>
        <taxon>Puniceicoccus</taxon>
    </lineage>
</organism>
<feature type="domain" description="ABC transporter" evidence="10">
    <location>
        <begin position="350"/>
        <end position="585"/>
    </location>
</feature>
<keyword evidence="6 12" id="KW-0067">ATP-binding</keyword>
<comment type="caution">
    <text evidence="12">The sequence shown here is derived from an EMBL/GenBank/DDBJ whole genome shotgun (WGS) entry which is preliminary data.</text>
</comment>
<keyword evidence="13" id="KW-1185">Reference proteome</keyword>
<dbReference type="EMBL" id="JACHVA010000131">
    <property type="protein sequence ID" value="MBC2603730.1"/>
    <property type="molecule type" value="Genomic_DNA"/>
</dbReference>
<keyword evidence="2" id="KW-0813">Transport</keyword>
<evidence type="ECO:0000256" key="6">
    <source>
        <dbReference type="ARBA" id="ARBA00022840"/>
    </source>
</evidence>
<dbReference type="PROSITE" id="PS50929">
    <property type="entry name" value="ABC_TM1F"/>
    <property type="match status" value="1"/>
</dbReference>
<feature type="transmembrane region" description="Helical" evidence="9">
    <location>
        <begin position="254"/>
        <end position="279"/>
    </location>
</feature>
<dbReference type="InterPro" id="IPR017871">
    <property type="entry name" value="ABC_transporter-like_CS"/>
</dbReference>
<name>A0A7X1B167_9BACT</name>
<comment type="subcellular location">
    <subcellularLocation>
        <location evidence="1">Cell membrane</location>
        <topology evidence="1">Multi-pass membrane protein</topology>
    </subcellularLocation>
</comment>
<dbReference type="GO" id="GO:0005524">
    <property type="term" value="F:ATP binding"/>
    <property type="evidence" value="ECO:0007669"/>
    <property type="project" value="UniProtKB-KW"/>
</dbReference>
<dbReference type="InterPro" id="IPR003439">
    <property type="entry name" value="ABC_transporter-like_ATP-bd"/>
</dbReference>
<keyword evidence="4 9" id="KW-0812">Transmembrane</keyword>
<feature type="transmembrane region" description="Helical" evidence="9">
    <location>
        <begin position="175"/>
        <end position="192"/>
    </location>
</feature>
<gene>
    <name evidence="12" type="ORF">H5P30_18275</name>
</gene>
<evidence type="ECO:0000256" key="2">
    <source>
        <dbReference type="ARBA" id="ARBA00022448"/>
    </source>
</evidence>
<evidence type="ECO:0000313" key="13">
    <source>
        <dbReference type="Proteomes" id="UP000525652"/>
    </source>
</evidence>
<evidence type="ECO:0000256" key="7">
    <source>
        <dbReference type="ARBA" id="ARBA00022989"/>
    </source>
</evidence>
<dbReference type="RefSeq" id="WP_185694354.1">
    <property type="nucleotide sequence ID" value="NZ_JACHVA010000131.1"/>
</dbReference>
<dbReference type="Gene3D" id="3.40.50.300">
    <property type="entry name" value="P-loop containing nucleotide triphosphate hydrolases"/>
    <property type="match status" value="1"/>
</dbReference>
<dbReference type="GO" id="GO:0140359">
    <property type="term" value="F:ABC-type transporter activity"/>
    <property type="evidence" value="ECO:0007669"/>
    <property type="project" value="InterPro"/>
</dbReference>
<dbReference type="SMART" id="SM00382">
    <property type="entry name" value="AAA"/>
    <property type="match status" value="1"/>
</dbReference>
<dbReference type="GO" id="GO:0016887">
    <property type="term" value="F:ATP hydrolysis activity"/>
    <property type="evidence" value="ECO:0007669"/>
    <property type="project" value="InterPro"/>
</dbReference>
<evidence type="ECO:0000259" key="11">
    <source>
        <dbReference type="PROSITE" id="PS50929"/>
    </source>
</evidence>
<reference evidence="12 13" key="1">
    <citation type="submission" date="2020-07" db="EMBL/GenBank/DDBJ databases">
        <authorList>
            <person name="Feng X."/>
        </authorList>
    </citation>
    <scope>NUCLEOTIDE SEQUENCE [LARGE SCALE GENOMIC DNA]</scope>
    <source>
        <strain evidence="12 13">JCM14086</strain>
    </source>
</reference>
<feature type="transmembrane region" description="Helical" evidence="9">
    <location>
        <begin position="148"/>
        <end position="169"/>
    </location>
</feature>
<evidence type="ECO:0000256" key="3">
    <source>
        <dbReference type="ARBA" id="ARBA00022475"/>
    </source>
</evidence>
<dbReference type="CDD" id="cd07346">
    <property type="entry name" value="ABC_6TM_exporters"/>
    <property type="match status" value="1"/>
</dbReference>